<comment type="caution">
    <text evidence="10">The sequence shown here is derived from an EMBL/GenBank/DDBJ whole genome shotgun (WGS) entry which is preliminary data.</text>
</comment>
<evidence type="ECO:0000256" key="6">
    <source>
        <dbReference type="ARBA" id="ARBA00022840"/>
    </source>
</evidence>
<dbReference type="SUPFAM" id="SSF52540">
    <property type="entry name" value="P-loop containing nucleoside triphosphate hydrolases"/>
    <property type="match status" value="1"/>
</dbReference>
<keyword evidence="2 8" id="KW-0808">Transferase</keyword>
<dbReference type="Proteomes" id="UP000178170">
    <property type="component" value="Unassembled WGS sequence"/>
</dbReference>
<dbReference type="Pfam" id="PF02223">
    <property type="entry name" value="Thymidylate_kin"/>
    <property type="match status" value="1"/>
</dbReference>
<keyword evidence="6 8" id="KW-0067">ATP-binding</keyword>
<dbReference type="CDD" id="cd01672">
    <property type="entry name" value="TMPK"/>
    <property type="match status" value="1"/>
</dbReference>
<evidence type="ECO:0000256" key="7">
    <source>
        <dbReference type="ARBA" id="ARBA00048743"/>
    </source>
</evidence>
<evidence type="ECO:0000256" key="4">
    <source>
        <dbReference type="ARBA" id="ARBA00022741"/>
    </source>
</evidence>
<dbReference type="GO" id="GO:0006233">
    <property type="term" value="P:dTDP biosynthetic process"/>
    <property type="evidence" value="ECO:0007669"/>
    <property type="project" value="InterPro"/>
</dbReference>
<evidence type="ECO:0000256" key="8">
    <source>
        <dbReference type="HAMAP-Rule" id="MF_00165"/>
    </source>
</evidence>
<dbReference type="InterPro" id="IPR027417">
    <property type="entry name" value="P-loop_NTPase"/>
</dbReference>
<evidence type="ECO:0000313" key="10">
    <source>
        <dbReference type="EMBL" id="OHA63912.1"/>
    </source>
</evidence>
<name>A0A1G2QV66_9BACT</name>
<dbReference type="NCBIfam" id="TIGR00041">
    <property type="entry name" value="DTMP_kinase"/>
    <property type="match status" value="1"/>
</dbReference>
<dbReference type="GO" id="GO:0006227">
    <property type="term" value="P:dUDP biosynthetic process"/>
    <property type="evidence" value="ECO:0007669"/>
    <property type="project" value="TreeGrafter"/>
</dbReference>
<evidence type="ECO:0000256" key="2">
    <source>
        <dbReference type="ARBA" id="ARBA00022679"/>
    </source>
</evidence>
<evidence type="ECO:0000256" key="1">
    <source>
        <dbReference type="ARBA" id="ARBA00009776"/>
    </source>
</evidence>
<dbReference type="GO" id="GO:0005737">
    <property type="term" value="C:cytoplasm"/>
    <property type="evidence" value="ECO:0007669"/>
    <property type="project" value="TreeGrafter"/>
</dbReference>
<comment type="similarity">
    <text evidence="1 8">Belongs to the thymidylate kinase family.</text>
</comment>
<dbReference type="InterPro" id="IPR018094">
    <property type="entry name" value="Thymidylate_kinase"/>
</dbReference>
<dbReference type="GO" id="GO:0005524">
    <property type="term" value="F:ATP binding"/>
    <property type="evidence" value="ECO:0007669"/>
    <property type="project" value="UniProtKB-UniRule"/>
</dbReference>
<proteinExistence type="inferred from homology"/>
<dbReference type="EMBL" id="MHTS01000024">
    <property type="protein sequence ID" value="OHA63912.1"/>
    <property type="molecule type" value="Genomic_DNA"/>
</dbReference>
<gene>
    <name evidence="8" type="primary">tmk</name>
    <name evidence="10" type="ORF">A2843_01195</name>
</gene>
<feature type="domain" description="Thymidylate kinase-like" evidence="9">
    <location>
        <begin position="13"/>
        <end position="195"/>
    </location>
</feature>
<dbReference type="HAMAP" id="MF_00165">
    <property type="entry name" value="Thymidylate_kinase"/>
    <property type="match status" value="1"/>
</dbReference>
<sequence>MAQSQTKAKFIAFEGLDGSGQSTQANLLKRFLESQGETALLTKEPTFDSEAGKIIRKVLDKQETRTPQEFQELFAQDRKAHVNSVILPALEKGIWVITDRYFFSSMAYGAAAGVDLEWIIQRNNEFLLPDITFLLNTPPAVCIERIQKRGELQTLFERIERLKKVWSIYESLPNRFHNIITIQGDQPIETAAKDIREALVSQLNLR</sequence>
<comment type="caution">
    <text evidence="8">Lacks conserved residue(s) required for the propagation of feature annotation.</text>
</comment>
<protein>
    <recommendedName>
        <fullName evidence="8">Thymidylate kinase</fullName>
        <ecNumber evidence="8">2.7.4.9</ecNumber>
    </recommendedName>
    <alternativeName>
        <fullName evidence="8">dTMP kinase</fullName>
    </alternativeName>
</protein>
<evidence type="ECO:0000256" key="3">
    <source>
        <dbReference type="ARBA" id="ARBA00022727"/>
    </source>
</evidence>
<evidence type="ECO:0000256" key="5">
    <source>
        <dbReference type="ARBA" id="ARBA00022777"/>
    </source>
</evidence>
<keyword evidence="4 8" id="KW-0547">Nucleotide-binding</keyword>
<organism evidence="10 11">
    <name type="scientific">Candidatus Wildermuthbacteria bacterium RIFCSPHIGHO2_01_FULL_48_27b</name>
    <dbReference type="NCBI Taxonomy" id="1802447"/>
    <lineage>
        <taxon>Bacteria</taxon>
        <taxon>Candidatus Wildermuthiibacteriota</taxon>
    </lineage>
</organism>
<dbReference type="PANTHER" id="PTHR10344:SF4">
    <property type="entry name" value="UMP-CMP KINASE 2, MITOCHONDRIAL"/>
    <property type="match status" value="1"/>
</dbReference>
<dbReference type="GO" id="GO:0004798">
    <property type="term" value="F:dTMP kinase activity"/>
    <property type="evidence" value="ECO:0007669"/>
    <property type="project" value="UniProtKB-UniRule"/>
</dbReference>
<evidence type="ECO:0000313" key="11">
    <source>
        <dbReference type="Proteomes" id="UP000178170"/>
    </source>
</evidence>
<keyword evidence="3 8" id="KW-0545">Nucleotide biosynthesis</keyword>
<dbReference type="EC" id="2.7.4.9" evidence="8"/>
<dbReference type="PANTHER" id="PTHR10344">
    <property type="entry name" value="THYMIDYLATE KINASE"/>
    <property type="match status" value="1"/>
</dbReference>
<dbReference type="Gene3D" id="3.40.50.300">
    <property type="entry name" value="P-loop containing nucleotide triphosphate hydrolases"/>
    <property type="match status" value="1"/>
</dbReference>
<dbReference type="InterPro" id="IPR039430">
    <property type="entry name" value="Thymidylate_kin-like_dom"/>
</dbReference>
<dbReference type="AlphaFoldDB" id="A0A1G2QV66"/>
<keyword evidence="5 8" id="KW-0418">Kinase</keyword>
<comment type="function">
    <text evidence="8">Phosphorylation of dTMP to form dTDP in both de novo and salvage pathways of dTTP synthesis.</text>
</comment>
<accession>A0A1G2QV66</accession>
<evidence type="ECO:0000259" key="9">
    <source>
        <dbReference type="Pfam" id="PF02223"/>
    </source>
</evidence>
<reference evidence="10 11" key="1">
    <citation type="journal article" date="2016" name="Nat. Commun.">
        <title>Thousands of microbial genomes shed light on interconnected biogeochemical processes in an aquifer system.</title>
        <authorList>
            <person name="Anantharaman K."/>
            <person name="Brown C.T."/>
            <person name="Hug L.A."/>
            <person name="Sharon I."/>
            <person name="Castelle C.J."/>
            <person name="Probst A.J."/>
            <person name="Thomas B.C."/>
            <person name="Singh A."/>
            <person name="Wilkins M.J."/>
            <person name="Karaoz U."/>
            <person name="Brodie E.L."/>
            <person name="Williams K.H."/>
            <person name="Hubbard S.S."/>
            <person name="Banfield J.F."/>
        </authorList>
    </citation>
    <scope>NUCLEOTIDE SEQUENCE [LARGE SCALE GENOMIC DNA]</scope>
</reference>
<dbReference type="GO" id="GO:0006235">
    <property type="term" value="P:dTTP biosynthetic process"/>
    <property type="evidence" value="ECO:0007669"/>
    <property type="project" value="UniProtKB-UniRule"/>
</dbReference>
<comment type="catalytic activity">
    <reaction evidence="7 8">
        <text>dTMP + ATP = dTDP + ADP</text>
        <dbReference type="Rhea" id="RHEA:13517"/>
        <dbReference type="ChEBI" id="CHEBI:30616"/>
        <dbReference type="ChEBI" id="CHEBI:58369"/>
        <dbReference type="ChEBI" id="CHEBI:63528"/>
        <dbReference type="ChEBI" id="CHEBI:456216"/>
        <dbReference type="EC" id="2.7.4.9"/>
    </reaction>
</comment>